<dbReference type="SUPFAM" id="SSF46561">
    <property type="entry name" value="Ribosomal protein L29 (L29p)"/>
    <property type="match status" value="1"/>
</dbReference>
<reference evidence="6 7" key="1">
    <citation type="submission" date="2018-06" db="EMBL/GenBank/DDBJ databases">
        <title>Mucibacter soli gen. nov., sp. nov., a new member of the family Chitinophagaceae producing mucin.</title>
        <authorList>
            <person name="Kim M.-K."/>
            <person name="Park S."/>
            <person name="Kim T.-S."/>
            <person name="Joung Y."/>
            <person name="Han J.-H."/>
            <person name="Kim S.B."/>
        </authorList>
    </citation>
    <scope>NUCLEOTIDE SEQUENCE [LARGE SCALE GENOMIC DNA]</scope>
    <source>
        <strain evidence="6 7">R1-15</strain>
    </source>
</reference>
<dbReference type="NCBIfam" id="TIGR00012">
    <property type="entry name" value="L29"/>
    <property type="match status" value="1"/>
</dbReference>
<evidence type="ECO:0000256" key="5">
    <source>
        <dbReference type="HAMAP-Rule" id="MF_00374"/>
    </source>
</evidence>
<dbReference type="OrthoDB" id="5296761at2"/>
<dbReference type="InterPro" id="IPR001854">
    <property type="entry name" value="Ribosomal_uL29"/>
</dbReference>
<dbReference type="GO" id="GO:0005840">
    <property type="term" value="C:ribosome"/>
    <property type="evidence" value="ECO:0007669"/>
    <property type="project" value="UniProtKB-KW"/>
</dbReference>
<evidence type="ECO:0000256" key="4">
    <source>
        <dbReference type="ARBA" id="ARBA00035204"/>
    </source>
</evidence>
<dbReference type="AlphaFoldDB" id="A0A2W2BBD1"/>
<dbReference type="CDD" id="cd00427">
    <property type="entry name" value="Ribosomal_L29_HIP"/>
    <property type="match status" value="1"/>
</dbReference>
<dbReference type="Gene3D" id="1.10.287.310">
    <property type="match status" value="1"/>
</dbReference>
<comment type="similarity">
    <text evidence="1 5">Belongs to the universal ribosomal protein uL29 family.</text>
</comment>
<proteinExistence type="inferred from homology"/>
<gene>
    <name evidence="5 6" type="primary">rpmC</name>
    <name evidence="6" type="ORF">DN068_21205</name>
</gene>
<dbReference type="PROSITE" id="PS00579">
    <property type="entry name" value="RIBOSOMAL_L29"/>
    <property type="match status" value="1"/>
</dbReference>
<name>A0A2W2BBD1_9BACT</name>
<keyword evidence="2 5" id="KW-0689">Ribosomal protein</keyword>
<evidence type="ECO:0000256" key="3">
    <source>
        <dbReference type="ARBA" id="ARBA00023274"/>
    </source>
</evidence>
<keyword evidence="3 5" id="KW-0687">Ribonucleoprotein</keyword>
<evidence type="ECO:0000256" key="2">
    <source>
        <dbReference type="ARBA" id="ARBA00022980"/>
    </source>
</evidence>
<comment type="caution">
    <text evidence="6">The sequence shown here is derived from an EMBL/GenBank/DDBJ whole genome shotgun (WGS) entry which is preliminary data.</text>
</comment>
<dbReference type="Proteomes" id="UP000248745">
    <property type="component" value="Unassembled WGS sequence"/>
</dbReference>
<dbReference type="RefSeq" id="WP_111000962.1">
    <property type="nucleotide sequence ID" value="NZ_QKTW01000028.1"/>
</dbReference>
<evidence type="ECO:0000256" key="1">
    <source>
        <dbReference type="ARBA" id="ARBA00009254"/>
    </source>
</evidence>
<accession>A0A2W2BBD1</accession>
<dbReference type="GO" id="GO:1990904">
    <property type="term" value="C:ribonucleoprotein complex"/>
    <property type="evidence" value="ECO:0007669"/>
    <property type="project" value="UniProtKB-KW"/>
</dbReference>
<dbReference type="InterPro" id="IPR018254">
    <property type="entry name" value="Ribosomal_uL29_CS"/>
</dbReference>
<dbReference type="HAMAP" id="MF_00374">
    <property type="entry name" value="Ribosomal_uL29"/>
    <property type="match status" value="1"/>
</dbReference>
<organism evidence="6 7">
    <name type="scientific">Taibaiella soli</name>
    <dbReference type="NCBI Taxonomy" id="1649169"/>
    <lineage>
        <taxon>Bacteria</taxon>
        <taxon>Pseudomonadati</taxon>
        <taxon>Bacteroidota</taxon>
        <taxon>Chitinophagia</taxon>
        <taxon>Chitinophagales</taxon>
        <taxon>Chitinophagaceae</taxon>
        <taxon>Taibaiella</taxon>
    </lineage>
</organism>
<evidence type="ECO:0000313" key="6">
    <source>
        <dbReference type="EMBL" id="PZF70946.1"/>
    </source>
</evidence>
<evidence type="ECO:0000313" key="7">
    <source>
        <dbReference type="Proteomes" id="UP000248745"/>
    </source>
</evidence>
<keyword evidence="7" id="KW-1185">Reference proteome</keyword>
<dbReference type="GO" id="GO:0006412">
    <property type="term" value="P:translation"/>
    <property type="evidence" value="ECO:0007669"/>
    <property type="project" value="UniProtKB-UniRule"/>
</dbReference>
<protein>
    <recommendedName>
        <fullName evidence="4 5">Large ribosomal subunit protein uL29</fullName>
    </recommendedName>
</protein>
<sequence>MAKATKAKVEDYRSLDDQTLNEKIAEQEVQLKKLHFSHAVNPIENPLAIRALRREIARIKTEQRKRALGF</sequence>
<dbReference type="InterPro" id="IPR036049">
    <property type="entry name" value="Ribosomal_uL29_sf"/>
</dbReference>
<dbReference type="Pfam" id="PF00831">
    <property type="entry name" value="Ribosomal_L29"/>
    <property type="match status" value="1"/>
</dbReference>
<dbReference type="GO" id="GO:0003735">
    <property type="term" value="F:structural constituent of ribosome"/>
    <property type="evidence" value="ECO:0007669"/>
    <property type="project" value="InterPro"/>
</dbReference>
<dbReference type="EMBL" id="QKTW01000028">
    <property type="protein sequence ID" value="PZF70946.1"/>
    <property type="molecule type" value="Genomic_DNA"/>
</dbReference>